<dbReference type="RefSeq" id="WP_173866707.1">
    <property type="nucleotide sequence ID" value="NZ_JAAWUU010000045.1"/>
</dbReference>
<sequence>MRARKNTKVVTFEPLTLDKEQAKARYNLGENSLNKIAAAAGAYIKVGRRKLYLRKAMDTYFENLAQTQQEM</sequence>
<accession>A0ABX2GY19</accession>
<dbReference type="EMBL" id="JAAWUZ010000013">
    <property type="protein sequence ID" value="NSG29750.1"/>
    <property type="molecule type" value="Genomic_DNA"/>
</dbReference>
<gene>
    <name evidence="1" type="ORF">HFM93_05560</name>
</gene>
<dbReference type="Proteomes" id="UP000821846">
    <property type="component" value="Unassembled WGS sequence"/>
</dbReference>
<proteinExistence type="predicted"/>
<name>A0ABX2GY19_9FIRM</name>
<protein>
    <recommendedName>
        <fullName evidence="3">Excisionase from transposon Tn916</fullName>
    </recommendedName>
</protein>
<evidence type="ECO:0000313" key="2">
    <source>
        <dbReference type="Proteomes" id="UP000821846"/>
    </source>
</evidence>
<evidence type="ECO:0008006" key="3">
    <source>
        <dbReference type="Google" id="ProtNLM"/>
    </source>
</evidence>
<comment type="caution">
    <text evidence="1">The sequence shown here is derived from an EMBL/GenBank/DDBJ whole genome shotgun (WGS) entry which is preliminary data.</text>
</comment>
<reference evidence="1 2" key="1">
    <citation type="journal article" date="2020" name="Cell Host Microbe">
        <title>Functional and Genomic Variation between Human-Derived Isolates of Lachnospiraceae Reveals Inter- and Intra-Species Diversity.</title>
        <authorList>
            <person name="Sorbara M.T."/>
            <person name="Littmann E.R."/>
            <person name="Fontana E."/>
            <person name="Moody T.U."/>
            <person name="Kohout C.E."/>
            <person name="Gjonbalaj M."/>
            <person name="Eaton V."/>
            <person name="Seok R."/>
            <person name="Leiner I.M."/>
            <person name="Pamer E.G."/>
        </authorList>
    </citation>
    <scope>NUCLEOTIDE SEQUENCE [LARGE SCALE GENOMIC DNA]</scope>
    <source>
        <strain evidence="1 2">MSK.14.16</strain>
    </source>
</reference>
<evidence type="ECO:0000313" key="1">
    <source>
        <dbReference type="EMBL" id="NSG29750.1"/>
    </source>
</evidence>
<organism evidence="1 2">
    <name type="scientific">Faecalicatena fissicatena</name>
    <dbReference type="NCBI Taxonomy" id="290055"/>
    <lineage>
        <taxon>Bacteria</taxon>
        <taxon>Bacillati</taxon>
        <taxon>Bacillota</taxon>
        <taxon>Clostridia</taxon>
        <taxon>Lachnospirales</taxon>
        <taxon>Lachnospiraceae</taxon>
        <taxon>Faecalicatena</taxon>
    </lineage>
</organism>
<keyword evidence="2" id="KW-1185">Reference proteome</keyword>